<dbReference type="SUPFAM" id="SSF53098">
    <property type="entry name" value="Ribonuclease H-like"/>
    <property type="match status" value="1"/>
</dbReference>
<dbReference type="AlphaFoldDB" id="A0AAQ3WEV0"/>
<dbReference type="PROSITE" id="PS50994">
    <property type="entry name" value="INTEGRASE"/>
    <property type="match status" value="1"/>
</dbReference>
<protein>
    <recommendedName>
        <fullName evidence="1">Integrase catalytic domain-containing protein</fullName>
    </recommendedName>
</protein>
<dbReference type="InterPro" id="IPR039537">
    <property type="entry name" value="Retrotran_Ty1/copia-like"/>
</dbReference>
<name>A0AAQ3WEV0_PASNO</name>
<keyword evidence="3" id="KW-1185">Reference proteome</keyword>
<proteinExistence type="predicted"/>
<dbReference type="Gene3D" id="3.30.420.10">
    <property type="entry name" value="Ribonuclease H-like superfamily/Ribonuclease H"/>
    <property type="match status" value="1"/>
</dbReference>
<evidence type="ECO:0000259" key="1">
    <source>
        <dbReference type="PROSITE" id="PS50994"/>
    </source>
</evidence>
<dbReference type="Proteomes" id="UP001341281">
    <property type="component" value="Chromosome 02"/>
</dbReference>
<dbReference type="EMBL" id="CP144746">
    <property type="protein sequence ID" value="WVZ59155.1"/>
    <property type="molecule type" value="Genomic_DNA"/>
</dbReference>
<dbReference type="GO" id="GO:0003676">
    <property type="term" value="F:nucleic acid binding"/>
    <property type="evidence" value="ECO:0007669"/>
    <property type="project" value="InterPro"/>
</dbReference>
<sequence>MTGRREDFAELDTTIIGMVKFRDGSRVLRTSIASLGQLDERDCEVMIKHGILPIHDRELQLLTKRRSSFVKKTKYRAGDQLELVHGNLCRPFSPVTHGRRKYFLLLVDYYTQYMWLHLLWSKDETPEAIKHFQAKVEAETGNKLKVLRTNHGGEFTSVEFGWHCMEEGMERHLTALYSPQQNIIMER</sequence>
<dbReference type="PANTHER" id="PTHR42648:SF25">
    <property type="entry name" value="RNA-DIRECTED DNA POLYMERASE"/>
    <property type="match status" value="1"/>
</dbReference>
<evidence type="ECO:0000313" key="3">
    <source>
        <dbReference type="Proteomes" id="UP001341281"/>
    </source>
</evidence>
<dbReference type="InterPro" id="IPR001584">
    <property type="entry name" value="Integrase_cat-core"/>
</dbReference>
<gene>
    <name evidence="2" type="ORF">U9M48_009347</name>
</gene>
<evidence type="ECO:0000313" key="2">
    <source>
        <dbReference type="EMBL" id="WVZ59155.1"/>
    </source>
</evidence>
<feature type="domain" description="Integrase catalytic" evidence="1">
    <location>
        <begin position="76"/>
        <end position="187"/>
    </location>
</feature>
<dbReference type="InterPro" id="IPR012337">
    <property type="entry name" value="RNaseH-like_sf"/>
</dbReference>
<reference evidence="2 3" key="1">
    <citation type="submission" date="2024-02" db="EMBL/GenBank/DDBJ databases">
        <title>High-quality chromosome-scale genome assembly of Pensacola bahiagrass (Paspalum notatum Flugge var. saurae).</title>
        <authorList>
            <person name="Vega J.M."/>
            <person name="Podio M."/>
            <person name="Orjuela J."/>
            <person name="Siena L.A."/>
            <person name="Pessino S.C."/>
            <person name="Combes M.C."/>
            <person name="Mariac C."/>
            <person name="Albertini E."/>
            <person name="Pupilli F."/>
            <person name="Ortiz J.P.A."/>
            <person name="Leblanc O."/>
        </authorList>
    </citation>
    <scope>NUCLEOTIDE SEQUENCE [LARGE SCALE GENOMIC DNA]</scope>
    <source>
        <strain evidence="2">R1</strain>
        <tissue evidence="2">Leaf</tissue>
    </source>
</reference>
<dbReference type="InterPro" id="IPR036397">
    <property type="entry name" value="RNaseH_sf"/>
</dbReference>
<accession>A0AAQ3WEV0</accession>
<dbReference type="PANTHER" id="PTHR42648">
    <property type="entry name" value="TRANSPOSASE, PUTATIVE-RELATED"/>
    <property type="match status" value="1"/>
</dbReference>
<dbReference type="GO" id="GO:0015074">
    <property type="term" value="P:DNA integration"/>
    <property type="evidence" value="ECO:0007669"/>
    <property type="project" value="InterPro"/>
</dbReference>
<organism evidence="2 3">
    <name type="scientific">Paspalum notatum var. saurae</name>
    <dbReference type="NCBI Taxonomy" id="547442"/>
    <lineage>
        <taxon>Eukaryota</taxon>
        <taxon>Viridiplantae</taxon>
        <taxon>Streptophyta</taxon>
        <taxon>Embryophyta</taxon>
        <taxon>Tracheophyta</taxon>
        <taxon>Spermatophyta</taxon>
        <taxon>Magnoliopsida</taxon>
        <taxon>Liliopsida</taxon>
        <taxon>Poales</taxon>
        <taxon>Poaceae</taxon>
        <taxon>PACMAD clade</taxon>
        <taxon>Panicoideae</taxon>
        <taxon>Andropogonodae</taxon>
        <taxon>Paspaleae</taxon>
        <taxon>Paspalinae</taxon>
        <taxon>Paspalum</taxon>
    </lineage>
</organism>